<evidence type="ECO:0000313" key="1">
    <source>
        <dbReference type="EnsemblPlants" id="AVESA.00010b.r2.2DG0395160.1.CDS"/>
    </source>
</evidence>
<dbReference type="Proteomes" id="UP001732700">
    <property type="component" value="Chromosome 2D"/>
</dbReference>
<name>A0ACD5V9R2_AVESA</name>
<organism evidence="1 2">
    <name type="scientific">Avena sativa</name>
    <name type="common">Oat</name>
    <dbReference type="NCBI Taxonomy" id="4498"/>
    <lineage>
        <taxon>Eukaryota</taxon>
        <taxon>Viridiplantae</taxon>
        <taxon>Streptophyta</taxon>
        <taxon>Embryophyta</taxon>
        <taxon>Tracheophyta</taxon>
        <taxon>Spermatophyta</taxon>
        <taxon>Magnoliopsida</taxon>
        <taxon>Liliopsida</taxon>
        <taxon>Poales</taxon>
        <taxon>Poaceae</taxon>
        <taxon>BOP clade</taxon>
        <taxon>Pooideae</taxon>
        <taxon>Poodae</taxon>
        <taxon>Poeae</taxon>
        <taxon>Poeae Chloroplast Group 1 (Aveneae type)</taxon>
        <taxon>Aveninae</taxon>
        <taxon>Avena</taxon>
    </lineage>
</organism>
<dbReference type="EnsemblPlants" id="AVESA.00010b.r2.2DG0395160.1">
    <property type="protein sequence ID" value="AVESA.00010b.r2.2DG0395160.1.CDS"/>
    <property type="gene ID" value="AVESA.00010b.r2.2DG0395160"/>
</dbReference>
<sequence length="392" mass="42977">MLRLQGSTLARLLSPSAASPIPFPLLRLTSAVAPAVSPNPSFAVEEYLIDTCGLTQAQALKASTKISRIKSPTKPNAVLAFLAGLGLSTADVAAVVAKDPLFLCAGVERTLAPIVVGLTDLGLSRSEIAHLASLAPASFRRRSIFTNLPYYMSLFDSYENLLRVIKRNPSLFTSSPEKVVKPTMAFLQECGLDACDIAKLCIAQPWILNTNLERAHAMVACAESLGVPRGSGMFRQALHAVAFLSEDKITAKVEYLKNTFTWSDTEVRVAISKAPVALLRRSNESLQRTSEFLINEVGLEPAYIARQPTMLSYCLEGRLRPRYYAVKFLKENRLLKRVPGYCSVVKVTERVFMEKYIYPHNEAAPHLAEDYAATCRGEAPSSFRFALTEGGL</sequence>
<protein>
    <submittedName>
        <fullName evidence="1">Uncharacterized protein</fullName>
    </submittedName>
</protein>
<reference evidence="1" key="1">
    <citation type="submission" date="2021-05" db="EMBL/GenBank/DDBJ databases">
        <authorList>
            <person name="Scholz U."/>
            <person name="Mascher M."/>
            <person name="Fiebig A."/>
        </authorList>
    </citation>
    <scope>NUCLEOTIDE SEQUENCE [LARGE SCALE GENOMIC DNA]</scope>
</reference>
<proteinExistence type="predicted"/>
<keyword evidence="2" id="KW-1185">Reference proteome</keyword>
<reference evidence="1" key="2">
    <citation type="submission" date="2025-09" db="UniProtKB">
        <authorList>
            <consortium name="EnsemblPlants"/>
        </authorList>
    </citation>
    <scope>IDENTIFICATION</scope>
</reference>
<accession>A0ACD5V9R2</accession>
<evidence type="ECO:0000313" key="2">
    <source>
        <dbReference type="Proteomes" id="UP001732700"/>
    </source>
</evidence>